<evidence type="ECO:0000313" key="3">
    <source>
        <dbReference type="Proteomes" id="UP000236434"/>
    </source>
</evidence>
<keyword evidence="1" id="KW-0812">Transmembrane</keyword>
<evidence type="ECO:0008006" key="4">
    <source>
        <dbReference type="Google" id="ProtNLM"/>
    </source>
</evidence>
<reference evidence="2 3" key="1">
    <citation type="submission" date="2013-12" db="EMBL/GenBank/DDBJ databases">
        <title>Comparative genomics of Petrotoga isolates.</title>
        <authorList>
            <person name="Nesbo C.L."/>
            <person name="Charchuk R."/>
            <person name="Chow K."/>
        </authorList>
    </citation>
    <scope>NUCLEOTIDE SEQUENCE [LARGE SCALE GENOMIC DNA]</scope>
    <source>
        <strain evidence="2 3">DSM 13574</strain>
    </source>
</reference>
<proteinExistence type="predicted"/>
<protein>
    <recommendedName>
        <fullName evidence="4">ABC-2 family transporter protein</fullName>
    </recommendedName>
</protein>
<dbReference type="EMBL" id="AZRL01000004">
    <property type="protein sequence ID" value="PNR97719.1"/>
    <property type="molecule type" value="Genomic_DNA"/>
</dbReference>
<keyword evidence="1" id="KW-1133">Transmembrane helix</keyword>
<feature type="transmembrane region" description="Helical" evidence="1">
    <location>
        <begin position="159"/>
        <end position="180"/>
    </location>
</feature>
<sequence length="219" mass="24706">MNAILWKDLTVLKKSKGSFLFSIILGLFIAISSLISIEKFQQSYSNLILLIPLIVGFNLNNKIFFMEISDRSLESILATHYSVRKILLIKARLITIVSLCLGWIILFISTFISWIMYNEIVIPSINNLLILAIAVPFVFSIEGLVGSCYWFFANITVTTLINSGVFIFAVLFLNLSAFFLTYSLRLMVIITLIVSAILIAIFLGIIRKINKEKVAIARL</sequence>
<feature type="transmembrane region" description="Helical" evidence="1">
    <location>
        <begin position="20"/>
        <end position="37"/>
    </location>
</feature>
<feature type="transmembrane region" description="Helical" evidence="1">
    <location>
        <begin position="43"/>
        <end position="61"/>
    </location>
</feature>
<dbReference type="OrthoDB" id="9894758at2"/>
<name>A0A2K1P4K2_9BACT</name>
<gene>
    <name evidence="2" type="ORF">X929_01880</name>
</gene>
<dbReference type="RefSeq" id="WP_103066359.1">
    <property type="nucleotide sequence ID" value="NZ_AZRL01000004.1"/>
</dbReference>
<dbReference type="AlphaFoldDB" id="A0A2K1P4K2"/>
<feature type="transmembrane region" description="Helical" evidence="1">
    <location>
        <begin position="129"/>
        <end position="152"/>
    </location>
</feature>
<evidence type="ECO:0000313" key="2">
    <source>
        <dbReference type="EMBL" id="PNR97719.1"/>
    </source>
</evidence>
<feature type="transmembrane region" description="Helical" evidence="1">
    <location>
        <begin position="93"/>
        <end position="117"/>
    </location>
</feature>
<organism evidence="2 3">
    <name type="scientific">Petrotoga olearia DSM 13574</name>
    <dbReference type="NCBI Taxonomy" id="1122955"/>
    <lineage>
        <taxon>Bacteria</taxon>
        <taxon>Thermotogati</taxon>
        <taxon>Thermotogota</taxon>
        <taxon>Thermotogae</taxon>
        <taxon>Petrotogales</taxon>
        <taxon>Petrotogaceae</taxon>
        <taxon>Petrotoga</taxon>
    </lineage>
</organism>
<feature type="transmembrane region" description="Helical" evidence="1">
    <location>
        <begin position="186"/>
        <end position="206"/>
    </location>
</feature>
<comment type="caution">
    <text evidence="2">The sequence shown here is derived from an EMBL/GenBank/DDBJ whole genome shotgun (WGS) entry which is preliminary data.</text>
</comment>
<accession>A0A2K1P4K2</accession>
<dbReference type="Proteomes" id="UP000236434">
    <property type="component" value="Unassembled WGS sequence"/>
</dbReference>
<keyword evidence="1" id="KW-0472">Membrane</keyword>
<evidence type="ECO:0000256" key="1">
    <source>
        <dbReference type="SAM" id="Phobius"/>
    </source>
</evidence>